<comment type="caution">
    <text evidence="9">The sequence shown here is derived from an EMBL/GenBank/DDBJ whole genome shotgun (WGS) entry which is preliminary data.</text>
</comment>
<evidence type="ECO:0000259" key="8">
    <source>
        <dbReference type="PROSITE" id="PS50048"/>
    </source>
</evidence>
<name>A0A0P7BGF2_9HYPO</name>
<keyword evidence="1" id="KW-0479">Metal-binding</keyword>
<sequence length="732" mass="81818">MSEQPAADPAESSRLTKRRRPATACEQCRRRKVRCDQSLPCGPCTRSRLGLYCSYPPGITLRLFPRPGPSNVPHQDGCSAPPPSTDPTFNQSCTPRQETQASETFPSVQRDSDVQSLGETKTLGTLPAPRLRNGLDKTRLFGRSHWIYAAERLPGILANFDAKEADFALEGGGADIVAQFLEVRRIRRAVKLQSSARIDEVSSNLLEILPQKEICDVLISCYARTFDQIYRIIHLPSFRADYDRFWQDPGSFKTPNHFIMTLFVTSAIGSTFYTGSGSSDIRQWAPIWIQTAQSWLTGPSEKSTHSFDGLQVFTLLLLSRQTTYNAPGTGWISPASLLSMAMSMGLHRNPDLFASLSGFQTEMRKRLWAAVVELVIQSHLDSGIPVLLSGHDFDSVAPLNIDDKDVNPDTKSLPTPRDGFTDSSLQIQLVESQSLRLEISKLINDSQSTHSYEKTLQLGSEMRAACRQMATFFSQSPTTHSGTTSTVTEFHRRFFDIAFHRYILLLHRPFMIDSLDDPKFCLARKLCVESATVMVSYAIDMVPCLEQLRQDDLFLLASTGRNSFKGPFNMDVILVLGLELLVQLDEQGAGNLHFDRLDELLQINRSHLRLTLEKTLNVLLEILKSGSVSTKAYNFLAALLAQAQAIETGQCGRKAAYDSIRDTLKTTLEVLKRHNNVGLEYREGGAANEPADMNTVPSLNFELFDFSSNWDISNILYLPDIDGDSQDEFNFN</sequence>
<dbReference type="PANTHER" id="PTHR31944:SF129">
    <property type="entry name" value="ASPYRIDONES CLUSTER REGULATOR APDR-RELATED"/>
    <property type="match status" value="1"/>
</dbReference>
<dbReference type="InterPro" id="IPR036864">
    <property type="entry name" value="Zn2-C6_fun-type_DNA-bd_sf"/>
</dbReference>
<keyword evidence="5" id="KW-0804">Transcription</keyword>
<feature type="region of interest" description="Disordered" evidence="7">
    <location>
        <begin position="65"/>
        <end position="129"/>
    </location>
</feature>
<keyword evidence="6" id="KW-0539">Nucleus</keyword>
<gene>
    <name evidence="9" type="ORF">AK830_g7340</name>
</gene>
<dbReference type="InterPro" id="IPR007219">
    <property type="entry name" value="XnlR_reg_dom"/>
</dbReference>
<dbReference type="EMBL" id="LKCW01000113">
    <property type="protein sequence ID" value="KPM39217.1"/>
    <property type="molecule type" value="Genomic_DNA"/>
</dbReference>
<dbReference type="GO" id="GO:0001228">
    <property type="term" value="F:DNA-binding transcription activator activity, RNA polymerase II-specific"/>
    <property type="evidence" value="ECO:0007669"/>
    <property type="project" value="TreeGrafter"/>
</dbReference>
<feature type="region of interest" description="Disordered" evidence="7">
    <location>
        <begin position="1"/>
        <end position="21"/>
    </location>
</feature>
<dbReference type="Gene3D" id="4.10.240.10">
    <property type="entry name" value="Zn(2)-C6 fungal-type DNA-binding domain"/>
    <property type="match status" value="1"/>
</dbReference>
<dbReference type="SMART" id="SM00066">
    <property type="entry name" value="GAL4"/>
    <property type="match status" value="1"/>
</dbReference>
<reference evidence="9 10" key="1">
    <citation type="submission" date="2015-09" db="EMBL/GenBank/DDBJ databases">
        <title>Draft genome of a European isolate of the apple canker pathogen Neonectria ditissima.</title>
        <authorList>
            <person name="Gomez-Cortecero A."/>
            <person name="Harrison R.J."/>
            <person name="Armitage A.D."/>
        </authorList>
    </citation>
    <scope>NUCLEOTIDE SEQUENCE [LARGE SCALE GENOMIC DNA]</scope>
    <source>
        <strain evidence="9 10">R09/05</strain>
    </source>
</reference>
<evidence type="ECO:0000256" key="5">
    <source>
        <dbReference type="ARBA" id="ARBA00023163"/>
    </source>
</evidence>
<evidence type="ECO:0000256" key="6">
    <source>
        <dbReference type="ARBA" id="ARBA00023242"/>
    </source>
</evidence>
<dbReference type="PROSITE" id="PS50048">
    <property type="entry name" value="ZN2_CY6_FUNGAL_2"/>
    <property type="match status" value="1"/>
</dbReference>
<evidence type="ECO:0000256" key="2">
    <source>
        <dbReference type="ARBA" id="ARBA00022833"/>
    </source>
</evidence>
<dbReference type="SUPFAM" id="SSF57701">
    <property type="entry name" value="Zn2/Cys6 DNA-binding domain"/>
    <property type="match status" value="1"/>
</dbReference>
<dbReference type="GO" id="GO:0008270">
    <property type="term" value="F:zinc ion binding"/>
    <property type="evidence" value="ECO:0007669"/>
    <property type="project" value="InterPro"/>
</dbReference>
<keyword evidence="10" id="KW-1185">Reference proteome</keyword>
<dbReference type="InterPro" id="IPR051430">
    <property type="entry name" value="Fungal_TF_Env_Response"/>
</dbReference>
<feature type="compositionally biased region" description="Polar residues" evidence="7">
    <location>
        <begin position="86"/>
        <end position="123"/>
    </location>
</feature>
<dbReference type="PROSITE" id="PS00463">
    <property type="entry name" value="ZN2_CY6_FUNGAL_1"/>
    <property type="match status" value="1"/>
</dbReference>
<protein>
    <recommendedName>
        <fullName evidence="8">Zn(2)-C6 fungal-type domain-containing protein</fullName>
    </recommendedName>
</protein>
<evidence type="ECO:0000256" key="4">
    <source>
        <dbReference type="ARBA" id="ARBA00023125"/>
    </source>
</evidence>
<dbReference type="OrthoDB" id="4337792at2759"/>
<dbReference type="GO" id="GO:0000978">
    <property type="term" value="F:RNA polymerase II cis-regulatory region sequence-specific DNA binding"/>
    <property type="evidence" value="ECO:0007669"/>
    <property type="project" value="TreeGrafter"/>
</dbReference>
<dbReference type="GO" id="GO:0005634">
    <property type="term" value="C:nucleus"/>
    <property type="evidence" value="ECO:0007669"/>
    <property type="project" value="TreeGrafter"/>
</dbReference>
<keyword evidence="2" id="KW-0862">Zinc</keyword>
<evidence type="ECO:0000256" key="1">
    <source>
        <dbReference type="ARBA" id="ARBA00022723"/>
    </source>
</evidence>
<organism evidence="9 10">
    <name type="scientific">Neonectria ditissima</name>
    <dbReference type="NCBI Taxonomy" id="78410"/>
    <lineage>
        <taxon>Eukaryota</taxon>
        <taxon>Fungi</taxon>
        <taxon>Dikarya</taxon>
        <taxon>Ascomycota</taxon>
        <taxon>Pezizomycotina</taxon>
        <taxon>Sordariomycetes</taxon>
        <taxon>Hypocreomycetidae</taxon>
        <taxon>Hypocreales</taxon>
        <taxon>Nectriaceae</taxon>
        <taxon>Neonectria</taxon>
    </lineage>
</organism>
<dbReference type="PANTHER" id="PTHR31944">
    <property type="entry name" value="HEME-RESPONSIVE ZINC FINGER TRANSCRIPTION FACTOR HAP1"/>
    <property type="match status" value="1"/>
</dbReference>
<keyword evidence="3" id="KW-0805">Transcription regulation</keyword>
<dbReference type="AlphaFoldDB" id="A0A0P7BGF2"/>
<keyword evidence="4" id="KW-0238">DNA-binding</keyword>
<dbReference type="CDD" id="cd00067">
    <property type="entry name" value="GAL4"/>
    <property type="match status" value="1"/>
</dbReference>
<dbReference type="CDD" id="cd12148">
    <property type="entry name" value="fungal_TF_MHR"/>
    <property type="match status" value="1"/>
</dbReference>
<dbReference type="Pfam" id="PF00172">
    <property type="entry name" value="Zn_clus"/>
    <property type="match status" value="1"/>
</dbReference>
<evidence type="ECO:0000256" key="3">
    <source>
        <dbReference type="ARBA" id="ARBA00023015"/>
    </source>
</evidence>
<dbReference type="Proteomes" id="UP000050424">
    <property type="component" value="Unassembled WGS sequence"/>
</dbReference>
<accession>A0A0P7BGF2</accession>
<evidence type="ECO:0000313" key="10">
    <source>
        <dbReference type="Proteomes" id="UP000050424"/>
    </source>
</evidence>
<dbReference type="GO" id="GO:0006351">
    <property type="term" value="P:DNA-templated transcription"/>
    <property type="evidence" value="ECO:0007669"/>
    <property type="project" value="InterPro"/>
</dbReference>
<feature type="domain" description="Zn(2)-C6 fungal-type" evidence="8">
    <location>
        <begin position="24"/>
        <end position="55"/>
    </location>
</feature>
<evidence type="ECO:0000256" key="7">
    <source>
        <dbReference type="SAM" id="MobiDB-lite"/>
    </source>
</evidence>
<dbReference type="Pfam" id="PF04082">
    <property type="entry name" value="Fungal_trans"/>
    <property type="match status" value="1"/>
</dbReference>
<proteinExistence type="predicted"/>
<evidence type="ECO:0000313" key="9">
    <source>
        <dbReference type="EMBL" id="KPM39217.1"/>
    </source>
</evidence>
<dbReference type="InterPro" id="IPR001138">
    <property type="entry name" value="Zn2Cys6_DnaBD"/>
</dbReference>